<evidence type="ECO:0000313" key="2">
    <source>
        <dbReference type="EMBL" id="MBW80367.1"/>
    </source>
</evidence>
<keyword evidence="1" id="KW-0472">Membrane</keyword>
<accession>A0A2M4DS36</accession>
<protein>
    <submittedName>
        <fullName evidence="2">Uncharacterized protein</fullName>
    </submittedName>
</protein>
<organism evidence="2">
    <name type="scientific">Anopheles darlingi</name>
    <name type="common">Mosquito</name>
    <dbReference type="NCBI Taxonomy" id="43151"/>
    <lineage>
        <taxon>Eukaryota</taxon>
        <taxon>Metazoa</taxon>
        <taxon>Ecdysozoa</taxon>
        <taxon>Arthropoda</taxon>
        <taxon>Hexapoda</taxon>
        <taxon>Insecta</taxon>
        <taxon>Pterygota</taxon>
        <taxon>Neoptera</taxon>
        <taxon>Endopterygota</taxon>
        <taxon>Diptera</taxon>
        <taxon>Nematocera</taxon>
        <taxon>Culicoidea</taxon>
        <taxon>Culicidae</taxon>
        <taxon>Anophelinae</taxon>
        <taxon>Anopheles</taxon>
    </lineage>
</organism>
<keyword evidence="1" id="KW-1133">Transmembrane helix</keyword>
<evidence type="ECO:0000256" key="1">
    <source>
        <dbReference type="SAM" id="Phobius"/>
    </source>
</evidence>
<dbReference type="EMBL" id="GGFL01016189">
    <property type="protein sequence ID" value="MBW80367.1"/>
    <property type="molecule type" value="Transcribed_RNA"/>
</dbReference>
<dbReference type="AlphaFoldDB" id="A0A2M4DS36"/>
<name>A0A2M4DS36_ANODA</name>
<keyword evidence="1" id="KW-0812">Transmembrane</keyword>
<sequence length="110" mass="12450">MRNGCTILSLLQVLAAKLIFNFSQNIEQVPHGRFDRFRFMLLLLLLLLLLNGRCCGRLMYGARAGARNGDRNGRFPIIVDSESKVLPQRLVAICIVHELTERNPTEAGKR</sequence>
<reference evidence="2" key="1">
    <citation type="submission" date="2018-01" db="EMBL/GenBank/DDBJ databases">
        <title>An insight into the sialome of Amazonian anophelines.</title>
        <authorList>
            <person name="Ribeiro J.M."/>
            <person name="Scarpassa V."/>
            <person name="Calvo E."/>
        </authorList>
    </citation>
    <scope>NUCLEOTIDE SEQUENCE</scope>
</reference>
<feature type="transmembrane region" description="Helical" evidence="1">
    <location>
        <begin position="39"/>
        <end position="60"/>
    </location>
</feature>
<proteinExistence type="predicted"/>